<dbReference type="OrthoDB" id="675629at2"/>
<sequence length="105" mass="10250">MPGPLLHLGATVLCGHAGQATPAAPNPRVRLSGQPVVTALSPYLIAGCPLPPVAGGPCVSGLFTVAATRVFASGAPVLLLSGTGTCVPTGVPLVPVAAQPRVRGL</sequence>
<name>A0A4R5QHW1_9PROT</name>
<comment type="caution">
    <text evidence="1">The sequence shown here is derived from an EMBL/GenBank/DDBJ whole genome shotgun (WGS) entry which is preliminary data.</text>
</comment>
<dbReference type="RefSeq" id="WP_133289087.1">
    <property type="nucleotide sequence ID" value="NZ_SMSJ01000014.1"/>
</dbReference>
<evidence type="ECO:0008006" key="3">
    <source>
        <dbReference type="Google" id="ProtNLM"/>
    </source>
</evidence>
<dbReference type="AlphaFoldDB" id="A0A4R5QHW1"/>
<protein>
    <recommendedName>
        <fullName evidence="3">DUF4280 domain-containing protein</fullName>
    </recommendedName>
</protein>
<organism evidence="1 2">
    <name type="scientific">Dankookia rubra</name>
    <dbReference type="NCBI Taxonomy" id="1442381"/>
    <lineage>
        <taxon>Bacteria</taxon>
        <taxon>Pseudomonadati</taxon>
        <taxon>Pseudomonadota</taxon>
        <taxon>Alphaproteobacteria</taxon>
        <taxon>Acetobacterales</taxon>
        <taxon>Roseomonadaceae</taxon>
        <taxon>Dankookia</taxon>
    </lineage>
</organism>
<evidence type="ECO:0000313" key="1">
    <source>
        <dbReference type="EMBL" id="TDH62147.1"/>
    </source>
</evidence>
<keyword evidence="2" id="KW-1185">Reference proteome</keyword>
<reference evidence="1 2" key="1">
    <citation type="journal article" date="2016" name="J. Microbiol.">
        <title>Dankookia rubra gen. nov., sp. nov., an alphaproteobacterium isolated from sediment of a shallow stream.</title>
        <authorList>
            <person name="Kim W.H."/>
            <person name="Kim D.H."/>
            <person name="Kang K."/>
            <person name="Ahn T.Y."/>
        </authorList>
    </citation>
    <scope>NUCLEOTIDE SEQUENCE [LARGE SCALE GENOMIC DNA]</scope>
    <source>
        <strain evidence="1 2">JCM30602</strain>
    </source>
</reference>
<gene>
    <name evidence="1" type="ORF">E2C06_13320</name>
</gene>
<proteinExistence type="predicted"/>
<dbReference type="EMBL" id="SMSJ01000014">
    <property type="protein sequence ID" value="TDH62147.1"/>
    <property type="molecule type" value="Genomic_DNA"/>
</dbReference>
<dbReference type="Proteomes" id="UP000295096">
    <property type="component" value="Unassembled WGS sequence"/>
</dbReference>
<accession>A0A4R5QHW1</accession>
<evidence type="ECO:0000313" key="2">
    <source>
        <dbReference type="Proteomes" id="UP000295096"/>
    </source>
</evidence>